<reference evidence="1" key="1">
    <citation type="submission" date="2023-01" db="EMBL/GenBank/DDBJ databases">
        <title>Complete genome sequence of Planctobacterium marinum strain Dej080120_11.</title>
        <authorList>
            <person name="Ueki S."/>
            <person name="Maruyama F."/>
        </authorList>
    </citation>
    <scope>NUCLEOTIDE SEQUENCE</scope>
    <source>
        <strain evidence="1">Dej080120_11</strain>
    </source>
</reference>
<evidence type="ECO:0000313" key="1">
    <source>
        <dbReference type="EMBL" id="BDX08023.1"/>
    </source>
</evidence>
<dbReference type="KEGG" id="pmaw:MACH26_35440"/>
<protein>
    <recommendedName>
        <fullName evidence="3">Aspartyl protease</fullName>
    </recommendedName>
</protein>
<sequence length="368" mass="42084">MRAIFTISLLLLLLNGCALFSKQKSNDIPFRLLNNHILLPVKVNGKSMEFVLDTSAQHTHLLTSEHSQATEAEVDSVAIGNLPIPLHKTDSKHPHNNYHSYIAGIVGQDLFKHKILEINYDTQRITLHPPRLFDKGIKSANEHWSTMPLKTKGQQWIIEMPLTLGKQSQYFEFALDTGFNQDFLFSKEELGEALTPLYSYITPYLDVDGHQEFEVYPLDRTYLGAHAIIWPLINTPLNDVPDKQISNVHPIGKVGNAVLSRFNLIIDVQRDTLYYQENQRHHVKNLPDRSGLTITPHPQGAKVTSVTAKATDLLQINDVIQSYETVDINQNTFDGFRLMLSSEAERMWICWLRDNERQCGHLEMGYRM</sequence>
<organism evidence="1 2">
    <name type="scientific">Planctobacterium marinum</name>
    <dbReference type="NCBI Taxonomy" id="1631968"/>
    <lineage>
        <taxon>Bacteria</taxon>
        <taxon>Pseudomonadati</taxon>
        <taxon>Pseudomonadota</taxon>
        <taxon>Gammaproteobacteria</taxon>
        <taxon>Alteromonadales</taxon>
        <taxon>Alteromonadaceae</taxon>
        <taxon>Planctobacterium</taxon>
    </lineage>
</organism>
<proteinExistence type="predicted"/>
<evidence type="ECO:0008006" key="3">
    <source>
        <dbReference type="Google" id="ProtNLM"/>
    </source>
</evidence>
<dbReference type="RefSeq" id="WP_338294110.1">
    <property type="nucleotide sequence ID" value="NZ_AP027272.1"/>
</dbReference>
<name>A0AA48HY54_9ALTE</name>
<evidence type="ECO:0000313" key="2">
    <source>
        <dbReference type="Proteomes" id="UP001333710"/>
    </source>
</evidence>
<gene>
    <name evidence="1" type="ORF">MACH26_35440</name>
</gene>
<keyword evidence="2" id="KW-1185">Reference proteome</keyword>
<dbReference type="EMBL" id="AP027272">
    <property type="protein sequence ID" value="BDX08023.1"/>
    <property type="molecule type" value="Genomic_DNA"/>
</dbReference>
<accession>A0AA48HY54</accession>
<dbReference type="Proteomes" id="UP001333710">
    <property type="component" value="Chromosome"/>
</dbReference>
<dbReference type="AlphaFoldDB" id="A0AA48HY54"/>